<gene>
    <name evidence="2" type="ORF">LAMO00422_LOCUS19754</name>
</gene>
<organism evidence="2">
    <name type="scientific">Amorphochlora amoebiformis</name>
    <dbReference type="NCBI Taxonomy" id="1561963"/>
    <lineage>
        <taxon>Eukaryota</taxon>
        <taxon>Sar</taxon>
        <taxon>Rhizaria</taxon>
        <taxon>Cercozoa</taxon>
        <taxon>Chlorarachniophyceae</taxon>
        <taxon>Amorphochlora</taxon>
    </lineage>
</organism>
<dbReference type="GO" id="GO:0008757">
    <property type="term" value="F:S-adenosylmethionine-dependent methyltransferase activity"/>
    <property type="evidence" value="ECO:0007669"/>
    <property type="project" value="InterPro"/>
</dbReference>
<dbReference type="InterPro" id="IPR013216">
    <property type="entry name" value="Methyltransf_11"/>
</dbReference>
<protein>
    <recommendedName>
        <fullName evidence="1">Methyltransferase type 11 domain-containing protein</fullName>
    </recommendedName>
</protein>
<dbReference type="Gene3D" id="3.40.50.150">
    <property type="entry name" value="Vaccinia Virus protein VP39"/>
    <property type="match status" value="1"/>
</dbReference>
<accession>A0A7S0H236</accession>
<evidence type="ECO:0000313" key="2">
    <source>
        <dbReference type="EMBL" id="CAD8460796.1"/>
    </source>
</evidence>
<sequence>MGNAVIRTGQAYAALGCSYACYRVYTSQEHFNTVVGYVRPLWVRVYGESSSTLSAKRRDLEAIDQMEVLELWADCGQLFTHYPETIDLWHGVEPNPNLHPTIEDEALKVGIPRSTLEITPEDPIEYLKRAGDATTDSVVSSRYLDEISECDVLLREAYRVIKPGGSIVAWYRTGSRNKCSIESYSKFLEEVGFTGVEVEQNSNSMSSLVGRKSRGLSHMSFFFPGAATKIS</sequence>
<name>A0A7S0H236_9EUKA</name>
<dbReference type="SUPFAM" id="SSF53335">
    <property type="entry name" value="S-adenosyl-L-methionine-dependent methyltransferases"/>
    <property type="match status" value="1"/>
</dbReference>
<dbReference type="AlphaFoldDB" id="A0A7S0H236"/>
<proteinExistence type="predicted"/>
<dbReference type="EMBL" id="HBEM01028931">
    <property type="protein sequence ID" value="CAD8460796.1"/>
    <property type="molecule type" value="Transcribed_RNA"/>
</dbReference>
<reference evidence="2" key="1">
    <citation type="submission" date="2021-01" db="EMBL/GenBank/DDBJ databases">
        <authorList>
            <person name="Corre E."/>
            <person name="Pelletier E."/>
            <person name="Niang G."/>
            <person name="Scheremetjew M."/>
            <person name="Finn R."/>
            <person name="Kale V."/>
            <person name="Holt S."/>
            <person name="Cochrane G."/>
            <person name="Meng A."/>
            <person name="Brown T."/>
            <person name="Cohen L."/>
        </authorList>
    </citation>
    <scope>NUCLEOTIDE SEQUENCE</scope>
    <source>
        <strain evidence="2">CCMP2058</strain>
    </source>
</reference>
<dbReference type="Pfam" id="PF08241">
    <property type="entry name" value="Methyltransf_11"/>
    <property type="match status" value="1"/>
</dbReference>
<feature type="domain" description="Methyltransferase type 11" evidence="1">
    <location>
        <begin position="126"/>
        <end position="168"/>
    </location>
</feature>
<dbReference type="InterPro" id="IPR029063">
    <property type="entry name" value="SAM-dependent_MTases_sf"/>
</dbReference>
<evidence type="ECO:0000259" key="1">
    <source>
        <dbReference type="Pfam" id="PF08241"/>
    </source>
</evidence>